<dbReference type="EMBL" id="VOIH02000003">
    <property type="protein sequence ID" value="KAF3451657.1"/>
    <property type="molecule type" value="Genomic_DNA"/>
</dbReference>
<dbReference type="EC" id="2.7.11.1" evidence="2"/>
<organism evidence="22 23">
    <name type="scientific">Rhamnella rubrinervis</name>
    <dbReference type="NCBI Taxonomy" id="2594499"/>
    <lineage>
        <taxon>Eukaryota</taxon>
        <taxon>Viridiplantae</taxon>
        <taxon>Streptophyta</taxon>
        <taxon>Embryophyta</taxon>
        <taxon>Tracheophyta</taxon>
        <taxon>Spermatophyta</taxon>
        <taxon>Magnoliopsida</taxon>
        <taxon>eudicotyledons</taxon>
        <taxon>Gunneridae</taxon>
        <taxon>Pentapetalae</taxon>
        <taxon>rosids</taxon>
        <taxon>fabids</taxon>
        <taxon>Rosales</taxon>
        <taxon>Rhamnaceae</taxon>
        <taxon>rhamnoid group</taxon>
        <taxon>Rhamneae</taxon>
        <taxon>Rhamnella</taxon>
    </lineage>
</organism>
<dbReference type="CDD" id="cd23509">
    <property type="entry name" value="Gnk2-like"/>
    <property type="match status" value="3"/>
</dbReference>
<keyword evidence="12 19" id="KW-0472">Membrane</keyword>
<evidence type="ECO:0000256" key="2">
    <source>
        <dbReference type="ARBA" id="ARBA00012513"/>
    </source>
</evidence>
<keyword evidence="5 19" id="KW-0812">Transmembrane</keyword>
<proteinExistence type="predicted"/>
<comment type="catalytic activity">
    <reaction evidence="17">
        <text>L-seryl-[protein] + ATP = O-phospho-L-seryl-[protein] + ADP + H(+)</text>
        <dbReference type="Rhea" id="RHEA:17989"/>
        <dbReference type="Rhea" id="RHEA-COMP:9863"/>
        <dbReference type="Rhea" id="RHEA-COMP:11604"/>
        <dbReference type="ChEBI" id="CHEBI:15378"/>
        <dbReference type="ChEBI" id="CHEBI:29999"/>
        <dbReference type="ChEBI" id="CHEBI:30616"/>
        <dbReference type="ChEBI" id="CHEBI:83421"/>
        <dbReference type="ChEBI" id="CHEBI:456216"/>
        <dbReference type="EC" id="2.7.11.1"/>
    </reaction>
</comment>
<dbReference type="Pfam" id="PF01657">
    <property type="entry name" value="Stress-antifung"/>
    <property type="match status" value="2"/>
</dbReference>
<dbReference type="GO" id="GO:0005524">
    <property type="term" value="F:ATP binding"/>
    <property type="evidence" value="ECO:0007669"/>
    <property type="project" value="UniProtKB-UniRule"/>
</dbReference>
<dbReference type="OrthoDB" id="1908162at2759"/>
<reference evidence="22" key="1">
    <citation type="submission" date="2020-03" db="EMBL/GenBank/DDBJ databases">
        <title>A high-quality chromosome-level genome assembly of a woody plant with both climbing and erect habits, Rhamnella rubrinervis.</title>
        <authorList>
            <person name="Lu Z."/>
            <person name="Yang Y."/>
            <person name="Zhu X."/>
            <person name="Sun Y."/>
        </authorList>
    </citation>
    <scope>NUCLEOTIDE SEQUENCE</scope>
    <source>
        <strain evidence="22">BYM</strain>
        <tissue evidence="22">Leaf</tissue>
    </source>
</reference>
<dbReference type="PROSITE" id="PS00108">
    <property type="entry name" value="PROTEIN_KINASE_ST"/>
    <property type="match status" value="1"/>
</dbReference>
<dbReference type="Gene3D" id="3.30.430.20">
    <property type="entry name" value="Gnk2 domain, C-X8-C-X2-C motif"/>
    <property type="match status" value="4"/>
</dbReference>
<evidence type="ECO:0000256" key="4">
    <source>
        <dbReference type="ARBA" id="ARBA00022679"/>
    </source>
</evidence>
<dbReference type="InterPro" id="IPR017441">
    <property type="entry name" value="Protein_kinase_ATP_BS"/>
</dbReference>
<feature type="binding site" evidence="18">
    <location>
        <position position="988"/>
    </location>
    <ligand>
        <name>ATP</name>
        <dbReference type="ChEBI" id="CHEBI:30616"/>
    </ligand>
</feature>
<dbReference type="Proteomes" id="UP000796880">
    <property type="component" value="Unassembled WGS sequence"/>
</dbReference>
<keyword evidence="9" id="KW-0418">Kinase</keyword>
<evidence type="ECO:0000256" key="12">
    <source>
        <dbReference type="ARBA" id="ARBA00023136"/>
    </source>
</evidence>
<evidence type="ECO:0000313" key="22">
    <source>
        <dbReference type="EMBL" id="KAF3451657.1"/>
    </source>
</evidence>
<sequence>MYTACRNCINSASREILNTCNSKDAIIWYEHCQIRYSFQMFFSTCTMDNSGKFPDHDNYEKTVTSNQAQFEEVLNYLTKNLVNETAYGSSKRMFATEEVKFSSKETIYGLSQCTRDMAQASCYNCLEEALGDLRSCCSSKQGGIVLSKSCNVRFEMYRFYNTDSKDDKSQHAILQDLASSTVVTITQEGKLVSSEELQFMDLNTLRLATDNFADSNKLGQGLRFIPSKEPNLKKIGCQRVGIGRKWSIWITASFVVSAFLAAALLGSFVYCLKMKIQSPLRKILRQDIISQELPLHSNNDQSSTDNFLHQHLQERDDQKGKELPFDDLASIVAATDNFSESNILGQGGFGPVYKGKLSDGKEIAVKRLSSCSHQGSQEFTNEVLLIMKLQHKNLVRLLGFCVNGEEKLLVYEFMTNGSLDVILFDPTKRAQLNWTRRLNITNGIARGMLYLHEDSRLRIIHRDLKASNILLDSSMDPKISDFGMARIFVDSEGEASTCRLVGTYGYMAPEYAMEGVYSVKSDVFSFGVLLLEIITGTRNAGFQQSQRASSLVSYAWQLWNEGKPMELMDPTMADSCCPDEFIKCVCLGLLCVQEDAFERPTMSAVMVMLKGGSEALRQPAQPAFSWGITADYYDEINVDSLSFDKLKISTMACLILALSMTTPVTVNDHLLTVCKPDTPITSTQLQHNLNTILESLPSKTSQASGYFNITLGVDPDDVQGQALCRRDVDSATCQKCLENATQRLKNQCKGHQEAMTWFELCQARYSSRMFISMNEYFGQRPKQNDERKRVLNPKNFAEQLTYLMHNISHEAAFNTSKSMFAAGEIYASEKVTIYGLVQCGAILSGSCTVRFELFRFFNASSLQLTNSRSEAEGTGKKWMIVAGSCTLLALGVLVAGSYAVYLRWKKGSTLDQEVRSDSALLHHSASPSGSAITSSVHQLVSSEELPVMDLATIRTATNDFADINKLGQGGFGSVFKGVLTDGKEVAVKRLSMKSWQGLEEFKNELVLIAKLQHRNLVRLLGCSMEGEEKLLIYEFMPNKSLMLKKVLRKKKDKPSNL</sequence>
<dbReference type="PANTHER" id="PTHR27002">
    <property type="entry name" value="RECEPTOR-LIKE SERINE/THREONINE-PROTEIN KINASE SD1-8"/>
    <property type="match status" value="1"/>
</dbReference>
<name>A0A8K0MMN1_9ROSA</name>
<evidence type="ECO:0000256" key="3">
    <source>
        <dbReference type="ARBA" id="ARBA00022527"/>
    </source>
</evidence>
<evidence type="ECO:0000256" key="19">
    <source>
        <dbReference type="SAM" id="Phobius"/>
    </source>
</evidence>
<dbReference type="Gene3D" id="3.30.200.20">
    <property type="entry name" value="Phosphorylase Kinase, domain 1"/>
    <property type="match status" value="2"/>
</dbReference>
<dbReference type="PROSITE" id="PS50011">
    <property type="entry name" value="PROTEIN_KINASE_DOM"/>
    <property type="match status" value="2"/>
</dbReference>
<dbReference type="CDD" id="cd14066">
    <property type="entry name" value="STKc_IRAK"/>
    <property type="match status" value="1"/>
</dbReference>
<evidence type="ECO:0000256" key="16">
    <source>
        <dbReference type="ARBA" id="ARBA00047899"/>
    </source>
</evidence>
<keyword evidence="23" id="KW-1185">Reference proteome</keyword>
<keyword evidence="8 18" id="KW-0547">Nucleotide-binding</keyword>
<dbReference type="AlphaFoldDB" id="A0A8K0MMN1"/>
<keyword evidence="15" id="KW-0325">Glycoprotein</keyword>
<keyword evidence="13" id="KW-1015">Disulfide bond</keyword>
<keyword evidence="10 18" id="KW-0067">ATP-binding</keyword>
<evidence type="ECO:0000256" key="17">
    <source>
        <dbReference type="ARBA" id="ARBA00048679"/>
    </source>
</evidence>
<evidence type="ECO:0000256" key="15">
    <source>
        <dbReference type="ARBA" id="ARBA00023180"/>
    </source>
</evidence>
<keyword evidence="7" id="KW-0677">Repeat</keyword>
<dbReference type="GO" id="GO:0005886">
    <property type="term" value="C:plasma membrane"/>
    <property type="evidence" value="ECO:0007669"/>
    <property type="project" value="TreeGrafter"/>
</dbReference>
<protein>
    <recommendedName>
        <fullName evidence="2">non-specific serine/threonine protein kinase</fullName>
        <ecNumber evidence="2">2.7.11.1</ecNumber>
    </recommendedName>
</protein>
<dbReference type="SUPFAM" id="SSF56112">
    <property type="entry name" value="Protein kinase-like (PK-like)"/>
    <property type="match status" value="2"/>
</dbReference>
<accession>A0A8K0MMN1</accession>
<evidence type="ECO:0000256" key="10">
    <source>
        <dbReference type="ARBA" id="ARBA00022840"/>
    </source>
</evidence>
<dbReference type="FunFam" id="1.10.510.10:FF:000467">
    <property type="entry name" value="Liguleless narrow1"/>
    <property type="match status" value="1"/>
</dbReference>
<dbReference type="PANTHER" id="PTHR27002:SF679">
    <property type="entry name" value="CYSTEINE-RICH RECEPTOR-LIKE PROTEIN KINASE 10 ISOFORM X1"/>
    <property type="match status" value="1"/>
</dbReference>
<dbReference type="InterPro" id="IPR000719">
    <property type="entry name" value="Prot_kinase_dom"/>
</dbReference>
<evidence type="ECO:0000259" key="20">
    <source>
        <dbReference type="PROSITE" id="PS50011"/>
    </source>
</evidence>
<feature type="transmembrane region" description="Helical" evidence="19">
    <location>
        <begin position="246"/>
        <end position="272"/>
    </location>
</feature>
<gene>
    <name evidence="22" type="ORF">FNV43_RR07753</name>
</gene>
<evidence type="ECO:0000313" key="23">
    <source>
        <dbReference type="Proteomes" id="UP000796880"/>
    </source>
</evidence>
<evidence type="ECO:0000259" key="21">
    <source>
        <dbReference type="PROSITE" id="PS51473"/>
    </source>
</evidence>
<evidence type="ECO:0000256" key="8">
    <source>
        <dbReference type="ARBA" id="ARBA00022741"/>
    </source>
</evidence>
<evidence type="ECO:0000256" key="13">
    <source>
        <dbReference type="ARBA" id="ARBA00023157"/>
    </source>
</evidence>
<feature type="transmembrane region" description="Helical" evidence="19">
    <location>
        <begin position="878"/>
        <end position="901"/>
    </location>
</feature>
<evidence type="ECO:0000256" key="11">
    <source>
        <dbReference type="ARBA" id="ARBA00022989"/>
    </source>
</evidence>
<dbReference type="SMART" id="SM00220">
    <property type="entry name" value="S_TKc"/>
    <property type="match status" value="1"/>
</dbReference>
<evidence type="ECO:0000256" key="9">
    <source>
        <dbReference type="ARBA" id="ARBA00022777"/>
    </source>
</evidence>
<dbReference type="InterPro" id="IPR002902">
    <property type="entry name" value="GNK2"/>
</dbReference>
<comment type="caution">
    <text evidence="22">The sequence shown here is derived from an EMBL/GenBank/DDBJ whole genome shotgun (WGS) entry which is preliminary data.</text>
</comment>
<feature type="domain" description="Protein kinase" evidence="20">
    <location>
        <begin position="960"/>
        <end position="1057"/>
    </location>
</feature>
<keyword evidence="4" id="KW-0808">Transferase</keyword>
<evidence type="ECO:0000256" key="14">
    <source>
        <dbReference type="ARBA" id="ARBA00023170"/>
    </source>
</evidence>
<dbReference type="Gene3D" id="1.10.510.10">
    <property type="entry name" value="Transferase(Phosphotransferase) domain 1"/>
    <property type="match status" value="1"/>
</dbReference>
<dbReference type="InterPro" id="IPR008271">
    <property type="entry name" value="Ser/Thr_kinase_AS"/>
</dbReference>
<evidence type="ECO:0000256" key="5">
    <source>
        <dbReference type="ARBA" id="ARBA00022692"/>
    </source>
</evidence>
<keyword evidence="6" id="KW-0732">Signal</keyword>
<dbReference type="FunFam" id="3.30.200.20:FF:000195">
    <property type="entry name" value="G-type lectin S-receptor-like serine/threonine-protein kinase"/>
    <property type="match status" value="2"/>
</dbReference>
<comment type="subcellular location">
    <subcellularLocation>
        <location evidence="1">Membrane</location>
        <topology evidence="1">Single-pass membrane protein</topology>
    </subcellularLocation>
</comment>
<keyword evidence="14" id="KW-0675">Receptor</keyword>
<dbReference type="PROSITE" id="PS00107">
    <property type="entry name" value="PROTEIN_KINASE_ATP"/>
    <property type="match status" value="1"/>
</dbReference>
<dbReference type="Pfam" id="PF07714">
    <property type="entry name" value="PK_Tyr_Ser-Thr"/>
    <property type="match status" value="2"/>
</dbReference>
<dbReference type="GO" id="GO:0004674">
    <property type="term" value="F:protein serine/threonine kinase activity"/>
    <property type="evidence" value="ECO:0007669"/>
    <property type="project" value="UniProtKB-KW"/>
</dbReference>
<comment type="catalytic activity">
    <reaction evidence="16">
        <text>L-threonyl-[protein] + ATP = O-phospho-L-threonyl-[protein] + ADP + H(+)</text>
        <dbReference type="Rhea" id="RHEA:46608"/>
        <dbReference type="Rhea" id="RHEA-COMP:11060"/>
        <dbReference type="Rhea" id="RHEA-COMP:11605"/>
        <dbReference type="ChEBI" id="CHEBI:15378"/>
        <dbReference type="ChEBI" id="CHEBI:30013"/>
        <dbReference type="ChEBI" id="CHEBI:30616"/>
        <dbReference type="ChEBI" id="CHEBI:61977"/>
        <dbReference type="ChEBI" id="CHEBI:456216"/>
        <dbReference type="EC" id="2.7.11.1"/>
    </reaction>
</comment>
<keyword evidence="3" id="KW-0723">Serine/threonine-protein kinase</keyword>
<feature type="domain" description="Protein kinase" evidence="20">
    <location>
        <begin position="338"/>
        <end position="624"/>
    </location>
</feature>
<dbReference type="InterPro" id="IPR011009">
    <property type="entry name" value="Kinase-like_dom_sf"/>
</dbReference>
<evidence type="ECO:0000256" key="7">
    <source>
        <dbReference type="ARBA" id="ARBA00022737"/>
    </source>
</evidence>
<keyword evidence="11 19" id="KW-1133">Transmembrane helix</keyword>
<dbReference type="InterPro" id="IPR038408">
    <property type="entry name" value="GNK2_sf"/>
</dbReference>
<feature type="domain" description="Gnk2-homologous" evidence="21">
    <location>
        <begin position="52"/>
        <end position="159"/>
    </location>
</feature>
<dbReference type="InterPro" id="IPR001245">
    <property type="entry name" value="Ser-Thr/Tyr_kinase_cat_dom"/>
</dbReference>
<dbReference type="FunFam" id="3.30.430.20:FF:000002">
    <property type="entry name" value="Cysteine-rich receptor-like protein kinase 10"/>
    <property type="match status" value="1"/>
</dbReference>
<evidence type="ECO:0000256" key="6">
    <source>
        <dbReference type="ARBA" id="ARBA00022729"/>
    </source>
</evidence>
<evidence type="ECO:0000256" key="18">
    <source>
        <dbReference type="PROSITE-ProRule" id="PRU10141"/>
    </source>
</evidence>
<evidence type="ECO:0000256" key="1">
    <source>
        <dbReference type="ARBA" id="ARBA00004167"/>
    </source>
</evidence>
<feature type="domain" description="Gnk2-homologous" evidence="21">
    <location>
        <begin position="667"/>
        <end position="770"/>
    </location>
</feature>
<dbReference type="PROSITE" id="PS51473">
    <property type="entry name" value="GNK2"/>
    <property type="match status" value="2"/>
</dbReference>